<keyword evidence="4" id="KW-1003">Cell membrane</keyword>
<dbReference type="PANTHER" id="PTHR31686">
    <property type="match status" value="1"/>
</dbReference>
<keyword evidence="3" id="KW-0813">Transport</keyword>
<dbReference type="EMBL" id="BMJQ01000007">
    <property type="protein sequence ID" value="GGF22331.1"/>
    <property type="molecule type" value="Genomic_DNA"/>
</dbReference>
<comment type="similarity">
    <text evidence="2">Belongs to the tellurite-resistance/dicarboxylate transporter (TDT) family.</text>
</comment>
<feature type="transmembrane region" description="Helical" evidence="8">
    <location>
        <begin position="339"/>
        <end position="359"/>
    </location>
</feature>
<keyword evidence="10" id="KW-1185">Reference proteome</keyword>
<evidence type="ECO:0000256" key="1">
    <source>
        <dbReference type="ARBA" id="ARBA00004651"/>
    </source>
</evidence>
<comment type="subcellular location">
    <subcellularLocation>
        <location evidence="1">Cell membrane</location>
        <topology evidence="1">Multi-pass membrane protein</topology>
    </subcellularLocation>
</comment>
<evidence type="ECO:0000256" key="8">
    <source>
        <dbReference type="SAM" id="Phobius"/>
    </source>
</evidence>
<feature type="transmembrane region" description="Helical" evidence="8">
    <location>
        <begin position="313"/>
        <end position="333"/>
    </location>
</feature>
<organism evidence="9 10">
    <name type="scientific">Aliidongia dinghuensis</name>
    <dbReference type="NCBI Taxonomy" id="1867774"/>
    <lineage>
        <taxon>Bacteria</taxon>
        <taxon>Pseudomonadati</taxon>
        <taxon>Pseudomonadota</taxon>
        <taxon>Alphaproteobacteria</taxon>
        <taxon>Rhodospirillales</taxon>
        <taxon>Dongiaceae</taxon>
        <taxon>Aliidongia</taxon>
    </lineage>
</organism>
<keyword evidence="6 8" id="KW-1133">Transmembrane helix</keyword>
<dbReference type="Pfam" id="PF03595">
    <property type="entry name" value="SLAC1"/>
    <property type="match status" value="1"/>
</dbReference>
<dbReference type="InterPro" id="IPR051629">
    <property type="entry name" value="Sulfite_efflux_TDT"/>
</dbReference>
<evidence type="ECO:0000256" key="7">
    <source>
        <dbReference type="ARBA" id="ARBA00023136"/>
    </source>
</evidence>
<proteinExistence type="inferred from homology"/>
<reference evidence="9" key="2">
    <citation type="submission" date="2020-09" db="EMBL/GenBank/DDBJ databases">
        <authorList>
            <person name="Sun Q."/>
            <person name="Zhou Y."/>
        </authorList>
    </citation>
    <scope>NUCLEOTIDE SEQUENCE</scope>
    <source>
        <strain evidence="9">CGMCC 1.15725</strain>
    </source>
</reference>
<evidence type="ECO:0000313" key="10">
    <source>
        <dbReference type="Proteomes" id="UP000646365"/>
    </source>
</evidence>
<dbReference type="InterPro" id="IPR004695">
    <property type="entry name" value="SLAC1/Mae1/Ssu1/TehA"/>
</dbReference>
<dbReference type="CDD" id="cd09318">
    <property type="entry name" value="TDT_SSU1"/>
    <property type="match status" value="1"/>
</dbReference>
<comment type="caution">
    <text evidence="9">The sequence shown here is derived from an EMBL/GenBank/DDBJ whole genome shotgun (WGS) entry which is preliminary data.</text>
</comment>
<evidence type="ECO:0000256" key="4">
    <source>
        <dbReference type="ARBA" id="ARBA00022475"/>
    </source>
</evidence>
<evidence type="ECO:0000256" key="2">
    <source>
        <dbReference type="ARBA" id="ARBA00008566"/>
    </source>
</evidence>
<evidence type="ECO:0000256" key="6">
    <source>
        <dbReference type="ARBA" id="ARBA00022989"/>
    </source>
</evidence>
<accession>A0A8J2YVV3</accession>
<feature type="transmembrane region" description="Helical" evidence="8">
    <location>
        <begin position="61"/>
        <end position="79"/>
    </location>
</feature>
<protein>
    <submittedName>
        <fullName evidence="9">C4-dicarboxylate ABC transporter</fullName>
    </submittedName>
</protein>
<dbReference type="PANTHER" id="PTHR31686:SF1">
    <property type="entry name" value="SULFITE EFFLUX PUMP SSU1"/>
    <property type="match status" value="1"/>
</dbReference>
<evidence type="ECO:0000256" key="5">
    <source>
        <dbReference type="ARBA" id="ARBA00022692"/>
    </source>
</evidence>
<name>A0A8J2YVV3_9PROT</name>
<feature type="transmembrane region" description="Helical" evidence="8">
    <location>
        <begin position="198"/>
        <end position="226"/>
    </location>
</feature>
<dbReference type="AlphaFoldDB" id="A0A8J2YVV3"/>
<dbReference type="Proteomes" id="UP000646365">
    <property type="component" value="Unassembled WGS sequence"/>
</dbReference>
<dbReference type="GO" id="GO:0000319">
    <property type="term" value="F:sulfite transmembrane transporter activity"/>
    <property type="evidence" value="ECO:0007669"/>
    <property type="project" value="TreeGrafter"/>
</dbReference>
<sequence>MSVIAALPAPALSPTRSAPLGEIVRRFTPNWFTVTMGTGILALALKQAPFATPALDRVAEALWIGNTGLFGLFSLFYAARWLMFPREAQRIFGHSVMSMFFGAIPMGLATIVNGLVAFGIPHWGDRAAALATALWWVDAAMAVVCGVAVPFLMFTRQDHSMEKMTAVWLLPIVAAEVAAASAGTLIPHVADPEAALRFLVLGYALWAFSVPLALSILVILVLRLVLHKLPHKDMAASGWLALGPIGTGALGLLLLGADAPRVCDAAGLPGIGAVAAGIGLVGGTILWGYGAWWLALAVATTIRYLRDGMPFNLGWWGFTFPIGVYAVATLALARGTHVAFLGTVGAGLVVCLALLWVTIAARTLHGAWNHALFVSPCLAKGAIPKDLEADFG</sequence>
<feature type="transmembrane region" description="Helical" evidence="8">
    <location>
        <begin position="100"/>
        <end position="121"/>
    </location>
</feature>
<feature type="transmembrane region" description="Helical" evidence="8">
    <location>
        <begin position="277"/>
        <end position="301"/>
    </location>
</feature>
<reference evidence="9" key="1">
    <citation type="journal article" date="2014" name="Int. J. Syst. Evol. Microbiol.">
        <title>Complete genome sequence of Corynebacterium casei LMG S-19264T (=DSM 44701T), isolated from a smear-ripened cheese.</title>
        <authorList>
            <consortium name="US DOE Joint Genome Institute (JGI-PGF)"/>
            <person name="Walter F."/>
            <person name="Albersmeier A."/>
            <person name="Kalinowski J."/>
            <person name="Ruckert C."/>
        </authorList>
    </citation>
    <scope>NUCLEOTIDE SEQUENCE</scope>
    <source>
        <strain evidence="9">CGMCC 1.15725</strain>
    </source>
</reference>
<dbReference type="GO" id="GO:0005886">
    <property type="term" value="C:plasma membrane"/>
    <property type="evidence" value="ECO:0007669"/>
    <property type="project" value="UniProtKB-SubCell"/>
</dbReference>
<gene>
    <name evidence="9" type="ORF">GCM10011611_30520</name>
</gene>
<feature type="transmembrane region" description="Helical" evidence="8">
    <location>
        <begin position="133"/>
        <end position="154"/>
    </location>
</feature>
<feature type="transmembrane region" description="Helical" evidence="8">
    <location>
        <begin position="166"/>
        <end position="186"/>
    </location>
</feature>
<keyword evidence="7 8" id="KW-0472">Membrane</keyword>
<dbReference type="InterPro" id="IPR038665">
    <property type="entry name" value="Voltage-dep_anion_channel_sf"/>
</dbReference>
<keyword evidence="5 8" id="KW-0812">Transmembrane</keyword>
<dbReference type="Gene3D" id="1.50.10.150">
    <property type="entry name" value="Voltage-dependent anion channel"/>
    <property type="match status" value="1"/>
</dbReference>
<dbReference type="RefSeq" id="WP_189047208.1">
    <property type="nucleotide sequence ID" value="NZ_BMJQ01000007.1"/>
</dbReference>
<feature type="transmembrane region" description="Helical" evidence="8">
    <location>
        <begin position="238"/>
        <end position="257"/>
    </location>
</feature>
<evidence type="ECO:0000256" key="3">
    <source>
        <dbReference type="ARBA" id="ARBA00022448"/>
    </source>
</evidence>
<evidence type="ECO:0000313" key="9">
    <source>
        <dbReference type="EMBL" id="GGF22331.1"/>
    </source>
</evidence>